<dbReference type="Proteomes" id="UP000054018">
    <property type="component" value="Unassembled WGS sequence"/>
</dbReference>
<sequence length="145" mass="16395">PFHEIGFYPPKGSPRHPGLARTVHFLDDGKSIMTGFLDSKDLYSWTLLPWRENWHAKLSTRIGNTAWSAATRLLLVWNLVDGIDVYHIVERPVLVRKLRVNISRMYVCQVDFGCQGLLATSGTDKGKVCIWNMNSAEQSTVLTHG</sequence>
<proteinExistence type="predicted"/>
<dbReference type="SUPFAM" id="SSF50978">
    <property type="entry name" value="WD40 repeat-like"/>
    <property type="match status" value="1"/>
</dbReference>
<dbReference type="Gene3D" id="2.130.10.10">
    <property type="entry name" value="YVTN repeat-like/Quinoprotein amine dehydrogenase"/>
    <property type="match status" value="1"/>
</dbReference>
<dbReference type="EMBL" id="KN833988">
    <property type="protein sequence ID" value="KIK13549.1"/>
    <property type="molecule type" value="Genomic_DNA"/>
</dbReference>
<dbReference type="InterPro" id="IPR015943">
    <property type="entry name" value="WD40/YVTN_repeat-like_dom_sf"/>
</dbReference>
<reference evidence="1 2" key="1">
    <citation type="submission" date="2014-04" db="EMBL/GenBank/DDBJ databases">
        <authorList>
            <consortium name="DOE Joint Genome Institute"/>
            <person name="Kuo A."/>
            <person name="Kohler A."/>
            <person name="Costa M.D."/>
            <person name="Nagy L.G."/>
            <person name="Floudas D."/>
            <person name="Copeland A."/>
            <person name="Barry K.W."/>
            <person name="Cichocki N."/>
            <person name="Veneault-Fourrey C."/>
            <person name="LaButti K."/>
            <person name="Lindquist E.A."/>
            <person name="Lipzen A."/>
            <person name="Lundell T."/>
            <person name="Morin E."/>
            <person name="Murat C."/>
            <person name="Sun H."/>
            <person name="Tunlid A."/>
            <person name="Henrissat B."/>
            <person name="Grigoriev I.V."/>
            <person name="Hibbett D.S."/>
            <person name="Martin F."/>
            <person name="Nordberg H.P."/>
            <person name="Cantor M.N."/>
            <person name="Hua S.X."/>
        </authorList>
    </citation>
    <scope>NUCLEOTIDE SEQUENCE [LARGE SCALE GENOMIC DNA]</scope>
    <source>
        <strain evidence="1 2">441</strain>
    </source>
</reference>
<evidence type="ECO:0000313" key="1">
    <source>
        <dbReference type="EMBL" id="KIK13549.1"/>
    </source>
</evidence>
<organism evidence="1 2">
    <name type="scientific">Pisolithus microcarpus 441</name>
    <dbReference type="NCBI Taxonomy" id="765257"/>
    <lineage>
        <taxon>Eukaryota</taxon>
        <taxon>Fungi</taxon>
        <taxon>Dikarya</taxon>
        <taxon>Basidiomycota</taxon>
        <taxon>Agaricomycotina</taxon>
        <taxon>Agaricomycetes</taxon>
        <taxon>Agaricomycetidae</taxon>
        <taxon>Boletales</taxon>
        <taxon>Sclerodermatineae</taxon>
        <taxon>Pisolithaceae</taxon>
        <taxon>Pisolithus</taxon>
    </lineage>
</organism>
<dbReference type="InterPro" id="IPR036322">
    <property type="entry name" value="WD40_repeat_dom_sf"/>
</dbReference>
<dbReference type="OrthoDB" id="3238562at2759"/>
<keyword evidence="2" id="KW-1185">Reference proteome</keyword>
<feature type="non-terminal residue" evidence="1">
    <location>
        <position position="145"/>
    </location>
</feature>
<name>A0A0C9YIF4_9AGAM</name>
<evidence type="ECO:0000313" key="2">
    <source>
        <dbReference type="Proteomes" id="UP000054018"/>
    </source>
</evidence>
<protein>
    <submittedName>
        <fullName evidence="1">Uncharacterized protein</fullName>
    </submittedName>
</protein>
<accession>A0A0C9YIF4</accession>
<reference evidence="2" key="2">
    <citation type="submission" date="2015-01" db="EMBL/GenBank/DDBJ databases">
        <title>Evolutionary Origins and Diversification of the Mycorrhizal Mutualists.</title>
        <authorList>
            <consortium name="DOE Joint Genome Institute"/>
            <consortium name="Mycorrhizal Genomics Consortium"/>
            <person name="Kohler A."/>
            <person name="Kuo A."/>
            <person name="Nagy L.G."/>
            <person name="Floudas D."/>
            <person name="Copeland A."/>
            <person name="Barry K.W."/>
            <person name="Cichocki N."/>
            <person name="Veneault-Fourrey C."/>
            <person name="LaButti K."/>
            <person name="Lindquist E.A."/>
            <person name="Lipzen A."/>
            <person name="Lundell T."/>
            <person name="Morin E."/>
            <person name="Murat C."/>
            <person name="Riley R."/>
            <person name="Ohm R."/>
            <person name="Sun H."/>
            <person name="Tunlid A."/>
            <person name="Henrissat B."/>
            <person name="Grigoriev I.V."/>
            <person name="Hibbett D.S."/>
            <person name="Martin F."/>
        </authorList>
    </citation>
    <scope>NUCLEOTIDE SEQUENCE [LARGE SCALE GENOMIC DNA]</scope>
    <source>
        <strain evidence="2">441</strain>
    </source>
</reference>
<dbReference type="STRING" id="765257.A0A0C9YIF4"/>
<gene>
    <name evidence="1" type="ORF">PISMIDRAFT_41058</name>
</gene>
<dbReference type="AlphaFoldDB" id="A0A0C9YIF4"/>
<feature type="non-terminal residue" evidence="1">
    <location>
        <position position="1"/>
    </location>
</feature>
<dbReference type="HOGENOM" id="CLU_123678_0_0_1"/>